<dbReference type="NCBIfam" id="TIGR02453">
    <property type="entry name" value="TIGR02453 family protein"/>
    <property type="match status" value="1"/>
</dbReference>
<protein>
    <submittedName>
        <fullName evidence="2">Uncharacterized protein</fullName>
    </submittedName>
</protein>
<accession>A0A067PPP1</accession>
<gene>
    <name evidence="2" type="ORF">JAAARDRAFT_132000</name>
</gene>
<feature type="compositionally biased region" description="Basic residues" evidence="1">
    <location>
        <begin position="81"/>
        <end position="106"/>
    </location>
</feature>
<feature type="region of interest" description="Disordered" evidence="1">
    <location>
        <begin position="1"/>
        <end position="117"/>
    </location>
</feature>
<evidence type="ECO:0000256" key="1">
    <source>
        <dbReference type="SAM" id="MobiDB-lite"/>
    </source>
</evidence>
<keyword evidence="3" id="KW-1185">Reference proteome</keyword>
<feature type="compositionally biased region" description="Acidic residues" evidence="1">
    <location>
        <begin position="59"/>
        <end position="76"/>
    </location>
</feature>
<dbReference type="OrthoDB" id="2537769at2759"/>
<evidence type="ECO:0000313" key="3">
    <source>
        <dbReference type="Proteomes" id="UP000027265"/>
    </source>
</evidence>
<dbReference type="AlphaFoldDB" id="A0A067PPP1"/>
<feature type="compositionally biased region" description="Low complexity" evidence="1">
    <location>
        <begin position="8"/>
        <end position="22"/>
    </location>
</feature>
<name>A0A067PPP1_9AGAM</name>
<dbReference type="Pfam" id="PF09365">
    <property type="entry name" value="DUF2461"/>
    <property type="match status" value="1"/>
</dbReference>
<organism evidence="2 3">
    <name type="scientific">Jaapia argillacea MUCL 33604</name>
    <dbReference type="NCBI Taxonomy" id="933084"/>
    <lineage>
        <taxon>Eukaryota</taxon>
        <taxon>Fungi</taxon>
        <taxon>Dikarya</taxon>
        <taxon>Basidiomycota</taxon>
        <taxon>Agaricomycotina</taxon>
        <taxon>Agaricomycetes</taxon>
        <taxon>Agaricomycetidae</taxon>
        <taxon>Jaapiales</taxon>
        <taxon>Jaapiaceae</taxon>
        <taxon>Jaapia</taxon>
    </lineage>
</organism>
<sequence length="396" mass="44225">MTTRSTRGKSSASIPSAPSGSSRKSRKDSSTTKPKTRQKAVPKLQVDDSDNSDITGGSDFEDSQALDSDNLDEDFDEKPSSNKRKRSPVKKSSTKSASPKKKLRKKSANDDESDDLADGREVVGKIVQAPTTGRVPAGQISANTLDFLRQLKKPECNDREWCAVCLLLSPSKLRQRQSYSEPVYRHAEQEWKAFIEEFTNLLVEVDTEIPPLPPKDVIYRIYRDIRFSNDKTPYKTGLSASFSRSGRKGIFAGFKPDGESLLAAGSWCPGKNELATIRSHIQRNPARLRRAITSPAFEKHFGEGKPHPKGLRRSIFGMDDELKTAPKGIDKNHPDIDLLKCRSFAVVHHFTEEQVLSPDFKEKLCRVVEIAMPFVHCLNDMMTLPVGDSDSEDDED</sequence>
<dbReference type="InParanoid" id="A0A067PPP1"/>
<dbReference type="InterPro" id="IPR012808">
    <property type="entry name" value="CHP02453"/>
</dbReference>
<proteinExistence type="predicted"/>
<dbReference type="PANTHER" id="PTHR36452">
    <property type="entry name" value="CHROMOSOME 12, WHOLE GENOME SHOTGUN SEQUENCE"/>
    <property type="match status" value="1"/>
</dbReference>
<dbReference type="HOGENOM" id="CLU_036742_3_0_1"/>
<dbReference type="EMBL" id="KL197721">
    <property type="protein sequence ID" value="KDQ56754.1"/>
    <property type="molecule type" value="Genomic_DNA"/>
</dbReference>
<evidence type="ECO:0000313" key="2">
    <source>
        <dbReference type="EMBL" id="KDQ56754.1"/>
    </source>
</evidence>
<dbReference type="PANTHER" id="PTHR36452:SF1">
    <property type="entry name" value="DUF2461 DOMAIN-CONTAINING PROTEIN"/>
    <property type="match status" value="1"/>
</dbReference>
<dbReference type="STRING" id="933084.A0A067PPP1"/>
<reference evidence="3" key="1">
    <citation type="journal article" date="2014" name="Proc. Natl. Acad. Sci. U.S.A.">
        <title>Extensive sampling of basidiomycete genomes demonstrates inadequacy of the white-rot/brown-rot paradigm for wood decay fungi.</title>
        <authorList>
            <person name="Riley R."/>
            <person name="Salamov A.A."/>
            <person name="Brown D.W."/>
            <person name="Nagy L.G."/>
            <person name="Floudas D."/>
            <person name="Held B.W."/>
            <person name="Levasseur A."/>
            <person name="Lombard V."/>
            <person name="Morin E."/>
            <person name="Otillar R."/>
            <person name="Lindquist E.A."/>
            <person name="Sun H."/>
            <person name="LaButti K.M."/>
            <person name="Schmutz J."/>
            <person name="Jabbour D."/>
            <person name="Luo H."/>
            <person name="Baker S.E."/>
            <person name="Pisabarro A.G."/>
            <person name="Walton J.D."/>
            <person name="Blanchette R.A."/>
            <person name="Henrissat B."/>
            <person name="Martin F."/>
            <person name="Cullen D."/>
            <person name="Hibbett D.S."/>
            <person name="Grigoriev I.V."/>
        </authorList>
    </citation>
    <scope>NUCLEOTIDE SEQUENCE [LARGE SCALE GENOMIC DNA]</scope>
    <source>
        <strain evidence="3">MUCL 33604</strain>
    </source>
</reference>
<dbReference type="Proteomes" id="UP000027265">
    <property type="component" value="Unassembled WGS sequence"/>
</dbReference>